<evidence type="ECO:0000313" key="2">
    <source>
        <dbReference type="Proteomes" id="UP000827092"/>
    </source>
</evidence>
<dbReference type="Proteomes" id="UP000827092">
    <property type="component" value="Unassembled WGS sequence"/>
</dbReference>
<gene>
    <name evidence="1" type="ORF">JTE90_021600</name>
</gene>
<proteinExistence type="predicted"/>
<protein>
    <submittedName>
        <fullName evidence="1">Uncharacterized protein</fullName>
    </submittedName>
</protein>
<dbReference type="AlphaFoldDB" id="A0AAV6VNU9"/>
<organism evidence="1 2">
    <name type="scientific">Oedothorax gibbosus</name>
    <dbReference type="NCBI Taxonomy" id="931172"/>
    <lineage>
        <taxon>Eukaryota</taxon>
        <taxon>Metazoa</taxon>
        <taxon>Ecdysozoa</taxon>
        <taxon>Arthropoda</taxon>
        <taxon>Chelicerata</taxon>
        <taxon>Arachnida</taxon>
        <taxon>Araneae</taxon>
        <taxon>Araneomorphae</taxon>
        <taxon>Entelegynae</taxon>
        <taxon>Araneoidea</taxon>
        <taxon>Linyphiidae</taxon>
        <taxon>Erigoninae</taxon>
        <taxon>Oedothorax</taxon>
    </lineage>
</organism>
<sequence>MNHRPANDPLLGPKYPPPWLTDRGVLMSVSIEQPMQIVFKWLFNSVLFARRIGREQMSRPNDYFINATIVAAERNARTLGTLAGIPLQFVDE</sequence>
<accession>A0AAV6VNU9</accession>
<keyword evidence="2" id="KW-1185">Reference proteome</keyword>
<reference evidence="1 2" key="1">
    <citation type="journal article" date="2022" name="Nat. Ecol. Evol.">
        <title>A masculinizing supergene underlies an exaggerated male reproductive morph in a spider.</title>
        <authorList>
            <person name="Hendrickx F."/>
            <person name="De Corte Z."/>
            <person name="Sonet G."/>
            <person name="Van Belleghem S.M."/>
            <person name="Kostlbacher S."/>
            <person name="Vangestel C."/>
        </authorList>
    </citation>
    <scope>NUCLEOTIDE SEQUENCE [LARGE SCALE GENOMIC DNA]</scope>
    <source>
        <strain evidence="1">W744_W776</strain>
    </source>
</reference>
<evidence type="ECO:0000313" key="1">
    <source>
        <dbReference type="EMBL" id="KAG8198352.1"/>
    </source>
</evidence>
<comment type="caution">
    <text evidence="1">The sequence shown here is derived from an EMBL/GenBank/DDBJ whole genome shotgun (WGS) entry which is preliminary data.</text>
</comment>
<name>A0AAV6VNU9_9ARAC</name>
<dbReference type="EMBL" id="JAFNEN010000041">
    <property type="protein sequence ID" value="KAG8198352.1"/>
    <property type="molecule type" value="Genomic_DNA"/>
</dbReference>